<dbReference type="PANTHER" id="PTHR44757">
    <property type="entry name" value="DIGUANYLATE CYCLASE DGCP"/>
    <property type="match status" value="1"/>
</dbReference>
<dbReference type="SUPFAM" id="SSF141868">
    <property type="entry name" value="EAL domain-like"/>
    <property type="match status" value="1"/>
</dbReference>
<dbReference type="AlphaFoldDB" id="A0A0K6IBL5"/>
<keyword evidence="4 6" id="KW-1133">Transmembrane helix</keyword>
<evidence type="ECO:0000256" key="6">
    <source>
        <dbReference type="SAM" id="Phobius"/>
    </source>
</evidence>
<evidence type="ECO:0000256" key="5">
    <source>
        <dbReference type="ARBA" id="ARBA00023136"/>
    </source>
</evidence>
<dbReference type="SMART" id="SM00052">
    <property type="entry name" value="EAL"/>
    <property type="match status" value="1"/>
</dbReference>
<dbReference type="Proteomes" id="UP000183900">
    <property type="component" value="Unassembled WGS sequence"/>
</dbReference>
<dbReference type="OrthoDB" id="9814202at2"/>
<accession>A0A0K6IBL5</accession>
<dbReference type="Gene3D" id="3.20.20.450">
    <property type="entry name" value="EAL domain"/>
    <property type="match status" value="1"/>
</dbReference>
<dbReference type="SMART" id="SM00304">
    <property type="entry name" value="HAMP"/>
    <property type="match status" value="1"/>
</dbReference>
<feature type="transmembrane region" description="Helical" evidence="6">
    <location>
        <begin position="187"/>
        <end position="206"/>
    </location>
</feature>
<evidence type="ECO:0000259" key="8">
    <source>
        <dbReference type="PROSITE" id="PS50885"/>
    </source>
</evidence>
<dbReference type="GO" id="GO:0007165">
    <property type="term" value="P:signal transduction"/>
    <property type="evidence" value="ECO:0007669"/>
    <property type="project" value="InterPro"/>
</dbReference>
<dbReference type="InterPro" id="IPR033480">
    <property type="entry name" value="sCache_2"/>
</dbReference>
<dbReference type="Gene3D" id="1.10.8.500">
    <property type="entry name" value="HAMP domain in histidine kinase"/>
    <property type="match status" value="1"/>
</dbReference>
<dbReference type="GO" id="GO:0005886">
    <property type="term" value="C:plasma membrane"/>
    <property type="evidence" value="ECO:0007669"/>
    <property type="project" value="UniProtKB-SubCell"/>
</dbReference>
<dbReference type="SUPFAM" id="SSF158472">
    <property type="entry name" value="HAMP domain-like"/>
    <property type="match status" value="1"/>
</dbReference>
<proteinExistence type="predicted"/>
<feature type="domain" description="GGDEF" evidence="9">
    <location>
        <begin position="299"/>
        <end position="432"/>
    </location>
</feature>
<comment type="subcellular location">
    <subcellularLocation>
        <location evidence="1">Cell membrane</location>
        <topology evidence="1">Multi-pass membrane protein</topology>
    </subcellularLocation>
</comment>
<dbReference type="CDD" id="cd01948">
    <property type="entry name" value="EAL"/>
    <property type="match status" value="1"/>
</dbReference>
<dbReference type="InterPro" id="IPR052155">
    <property type="entry name" value="Biofilm_reg_signaling"/>
</dbReference>
<dbReference type="RefSeq" id="WP_055457031.1">
    <property type="nucleotide sequence ID" value="NZ_CYHE01000019.1"/>
</dbReference>
<keyword evidence="2" id="KW-1003">Cell membrane</keyword>
<dbReference type="SMART" id="SM00267">
    <property type="entry name" value="GGDEF"/>
    <property type="match status" value="1"/>
</dbReference>
<evidence type="ECO:0000256" key="3">
    <source>
        <dbReference type="ARBA" id="ARBA00022692"/>
    </source>
</evidence>
<gene>
    <name evidence="10" type="ORF">Ga0061067_11911</name>
</gene>
<dbReference type="InterPro" id="IPR043128">
    <property type="entry name" value="Rev_trsase/Diguanyl_cyclase"/>
</dbReference>
<keyword evidence="11" id="KW-1185">Reference proteome</keyword>
<dbReference type="PROSITE" id="PS50887">
    <property type="entry name" value="GGDEF"/>
    <property type="match status" value="1"/>
</dbReference>
<reference evidence="11" key="1">
    <citation type="submission" date="2015-08" db="EMBL/GenBank/DDBJ databases">
        <authorList>
            <person name="Varghese N."/>
        </authorList>
    </citation>
    <scope>NUCLEOTIDE SEQUENCE [LARGE SCALE GENOMIC DNA]</scope>
    <source>
        <strain evidence="11">DSM 23407</strain>
    </source>
</reference>
<feature type="transmembrane region" description="Helical" evidence="6">
    <location>
        <begin position="12"/>
        <end position="34"/>
    </location>
</feature>
<keyword evidence="5 6" id="KW-0472">Membrane</keyword>
<dbReference type="Pfam" id="PF00672">
    <property type="entry name" value="HAMP"/>
    <property type="match status" value="1"/>
</dbReference>
<dbReference type="SUPFAM" id="SSF55073">
    <property type="entry name" value="Nucleotide cyclase"/>
    <property type="match status" value="1"/>
</dbReference>
<evidence type="ECO:0000256" key="2">
    <source>
        <dbReference type="ARBA" id="ARBA00022475"/>
    </source>
</evidence>
<dbReference type="InterPro" id="IPR029787">
    <property type="entry name" value="Nucleotide_cyclase"/>
</dbReference>
<name>A0A0K6IBL5_9HYPH</name>
<dbReference type="SMART" id="SM01049">
    <property type="entry name" value="Cache_2"/>
    <property type="match status" value="1"/>
</dbReference>
<dbReference type="CDD" id="cd06225">
    <property type="entry name" value="HAMP"/>
    <property type="match status" value="1"/>
</dbReference>
<dbReference type="NCBIfam" id="TIGR00254">
    <property type="entry name" value="GGDEF"/>
    <property type="match status" value="1"/>
</dbReference>
<dbReference type="Pfam" id="PF17200">
    <property type="entry name" value="sCache_2"/>
    <property type="match status" value="1"/>
</dbReference>
<dbReference type="Pfam" id="PF00990">
    <property type="entry name" value="GGDEF"/>
    <property type="match status" value="1"/>
</dbReference>
<dbReference type="InterPro" id="IPR003660">
    <property type="entry name" value="HAMP_dom"/>
</dbReference>
<dbReference type="PROSITE" id="PS50885">
    <property type="entry name" value="HAMP"/>
    <property type="match status" value="1"/>
</dbReference>
<feature type="domain" description="HAMP" evidence="8">
    <location>
        <begin position="207"/>
        <end position="260"/>
    </location>
</feature>
<evidence type="ECO:0000256" key="4">
    <source>
        <dbReference type="ARBA" id="ARBA00022989"/>
    </source>
</evidence>
<evidence type="ECO:0000256" key="1">
    <source>
        <dbReference type="ARBA" id="ARBA00004651"/>
    </source>
</evidence>
<dbReference type="EMBL" id="CYHE01000019">
    <property type="protein sequence ID" value="CUB00496.1"/>
    <property type="molecule type" value="Genomic_DNA"/>
</dbReference>
<dbReference type="PROSITE" id="PS50883">
    <property type="entry name" value="EAL"/>
    <property type="match status" value="1"/>
</dbReference>
<organism evidence="10 11">
    <name type="scientific">Pannonibacter indicus</name>
    <dbReference type="NCBI Taxonomy" id="466044"/>
    <lineage>
        <taxon>Bacteria</taxon>
        <taxon>Pseudomonadati</taxon>
        <taxon>Pseudomonadota</taxon>
        <taxon>Alphaproteobacteria</taxon>
        <taxon>Hyphomicrobiales</taxon>
        <taxon>Stappiaceae</taxon>
        <taxon>Pannonibacter</taxon>
    </lineage>
</organism>
<evidence type="ECO:0000313" key="10">
    <source>
        <dbReference type="EMBL" id="CUB00496.1"/>
    </source>
</evidence>
<protein>
    <submittedName>
        <fullName evidence="10">Diguanylate cyclase (GGDEF) domain</fullName>
    </submittedName>
</protein>
<dbReference type="Pfam" id="PF00563">
    <property type="entry name" value="EAL"/>
    <property type="match status" value="1"/>
</dbReference>
<dbReference type="Gene3D" id="3.30.450.20">
    <property type="entry name" value="PAS domain"/>
    <property type="match status" value="1"/>
</dbReference>
<sequence length="697" mass="75723">MNLGQWSVRNKVLLPVWIMAAFIVLVVTINLVILRGELERGHVEKVRALVEAARSITEESYRLAQDGTLSEDAAKDKARDAIRAMIFNGGARVFVFDETGNRVVSNTVAEEGTSAWGSRHTRDMIRNGLNGGGVTYYKGARTLDGVTTRGRPKAAWSEHFAPWGWVISSAVYLDDVNTSFWNHLLRFALIFGAVGVFLLIWVNAIVGSITGPVLRLTANMKQLADGDTHVTVEDTGRADEIGQMAAAMRTFVSYEQERHALHGKLQELAFSDSLTGLANRASFQDRLQCELDRAAADGSHCALIVVDLDRFKTINDTMGHAAGDAVLIQTARRIESAVCARAFIGRLAGDEFFVVLPDLPGVDEAMVQANRLVEAMRQPMMVEDAVLQVSVSTGVAAGPGDSASAPALFRFADLALYDAKQAGGNCARAYRTQMGETIEKRFKLETMMNGALKRGEFKAAFQLKMDLATGYPAGAEALCRWVHPCFGNINPAEFIPVAEETGQIIAIGNMMLREACKFAVQVNHASARAMVIAVNVSPRQLMNGDFLIRLRDCLAATGCQPEWLELEITESLLLSEGGGVHETLEQIAAMGIGIAIDDFGTGYSALSYLHRFPITALKIDRSFMNGICSDPQQEILVRTILAMAHGLGLETTAEGIETEDVARKLASMNCRFGQGYLWHRPAGAEETSGIMCGLAVA</sequence>
<dbReference type="InterPro" id="IPR001633">
    <property type="entry name" value="EAL_dom"/>
</dbReference>
<dbReference type="Gene3D" id="3.30.70.270">
    <property type="match status" value="1"/>
</dbReference>
<feature type="domain" description="EAL" evidence="7">
    <location>
        <begin position="441"/>
        <end position="695"/>
    </location>
</feature>
<dbReference type="InterPro" id="IPR000160">
    <property type="entry name" value="GGDEF_dom"/>
</dbReference>
<dbReference type="PANTHER" id="PTHR44757:SF2">
    <property type="entry name" value="BIOFILM ARCHITECTURE MAINTENANCE PROTEIN MBAA"/>
    <property type="match status" value="1"/>
</dbReference>
<evidence type="ECO:0000313" key="11">
    <source>
        <dbReference type="Proteomes" id="UP000183900"/>
    </source>
</evidence>
<dbReference type="CDD" id="cd01949">
    <property type="entry name" value="GGDEF"/>
    <property type="match status" value="1"/>
</dbReference>
<evidence type="ECO:0000259" key="9">
    <source>
        <dbReference type="PROSITE" id="PS50887"/>
    </source>
</evidence>
<evidence type="ECO:0000259" key="7">
    <source>
        <dbReference type="PROSITE" id="PS50883"/>
    </source>
</evidence>
<keyword evidence="3 6" id="KW-0812">Transmembrane</keyword>
<dbReference type="InterPro" id="IPR035919">
    <property type="entry name" value="EAL_sf"/>
</dbReference>